<comment type="caution">
    <text evidence="1">The sequence shown here is derived from an EMBL/GenBank/DDBJ whole genome shotgun (WGS) entry which is preliminary data.</text>
</comment>
<organism evidence="1 2">
    <name type="scientific">Potamilus streckersoni</name>
    <dbReference type="NCBI Taxonomy" id="2493646"/>
    <lineage>
        <taxon>Eukaryota</taxon>
        <taxon>Metazoa</taxon>
        <taxon>Spiralia</taxon>
        <taxon>Lophotrochozoa</taxon>
        <taxon>Mollusca</taxon>
        <taxon>Bivalvia</taxon>
        <taxon>Autobranchia</taxon>
        <taxon>Heteroconchia</taxon>
        <taxon>Palaeoheterodonta</taxon>
        <taxon>Unionida</taxon>
        <taxon>Unionoidea</taxon>
        <taxon>Unionidae</taxon>
        <taxon>Ambleminae</taxon>
        <taxon>Lampsilini</taxon>
        <taxon>Potamilus</taxon>
    </lineage>
</organism>
<dbReference type="AlphaFoldDB" id="A0AAE0SZ59"/>
<protein>
    <submittedName>
        <fullName evidence="1">Uncharacterized protein</fullName>
    </submittedName>
</protein>
<reference evidence="1" key="3">
    <citation type="submission" date="2023-05" db="EMBL/GenBank/DDBJ databases">
        <authorList>
            <person name="Smith C.H."/>
        </authorList>
    </citation>
    <scope>NUCLEOTIDE SEQUENCE</scope>
    <source>
        <strain evidence="1">CHS0354</strain>
        <tissue evidence="1">Mantle</tissue>
    </source>
</reference>
<keyword evidence="2" id="KW-1185">Reference proteome</keyword>
<accession>A0AAE0SZ59</accession>
<dbReference type="EMBL" id="JAEAOA010000874">
    <property type="protein sequence ID" value="KAK3600860.1"/>
    <property type="molecule type" value="Genomic_DNA"/>
</dbReference>
<sequence>MPIEEEERNGMFINYNYQAVFNGNTTSWMQTYDKIHSRLHDIAINMTVVKLLVDQRLATSFLNFLRTVMCQLQATLKLDSFTEENTHLQVRCRRSLTISRDIENAQSTHIRINFSIQSLLTARDALNEIYNVIKFDNIWKYLQF</sequence>
<evidence type="ECO:0000313" key="2">
    <source>
        <dbReference type="Proteomes" id="UP001195483"/>
    </source>
</evidence>
<dbReference type="Proteomes" id="UP001195483">
    <property type="component" value="Unassembled WGS sequence"/>
</dbReference>
<evidence type="ECO:0000313" key="1">
    <source>
        <dbReference type="EMBL" id="KAK3600860.1"/>
    </source>
</evidence>
<gene>
    <name evidence="1" type="ORF">CHS0354_014227</name>
</gene>
<reference evidence="1" key="1">
    <citation type="journal article" date="2021" name="Genome Biol. Evol.">
        <title>A High-Quality Reference Genome for a Parasitic Bivalve with Doubly Uniparental Inheritance (Bivalvia: Unionida).</title>
        <authorList>
            <person name="Smith C.H."/>
        </authorList>
    </citation>
    <scope>NUCLEOTIDE SEQUENCE</scope>
    <source>
        <strain evidence="1">CHS0354</strain>
    </source>
</reference>
<proteinExistence type="predicted"/>
<reference evidence="1" key="2">
    <citation type="journal article" date="2021" name="Genome Biol. Evol.">
        <title>Developing a high-quality reference genome for a parasitic bivalve with doubly uniparental inheritance (Bivalvia: Unionida).</title>
        <authorList>
            <person name="Smith C.H."/>
        </authorList>
    </citation>
    <scope>NUCLEOTIDE SEQUENCE</scope>
    <source>
        <strain evidence="1">CHS0354</strain>
        <tissue evidence="1">Mantle</tissue>
    </source>
</reference>
<name>A0AAE0SZ59_9BIVA</name>